<gene>
    <name evidence="2" type="ORF">IIU_06977</name>
</gene>
<sequence length="141" mass="16613">MLNIQVEEEIADVLENLDIEIEVMESKINEMKKELKGLKINRDKIKKPIELAKKISKYEKMYPEGAERNLKSLVKIDESFEEWHTRFGRYTKGGSKDIDWSKQQYENFGYTSNYIKWLIESDDQRIGGTEIYKQAKGEKIG</sequence>
<keyword evidence="1" id="KW-0175">Coiled coil</keyword>
<evidence type="ECO:0000313" key="2">
    <source>
        <dbReference type="EMBL" id="EOO23570.1"/>
    </source>
</evidence>
<proteinExistence type="predicted"/>
<reference evidence="2 3" key="1">
    <citation type="submission" date="2012-12" db="EMBL/GenBank/DDBJ databases">
        <title>The Genome Sequence of Bacillus cereus VD133.</title>
        <authorList>
            <consortium name="The Broad Institute Genome Sequencing Platform"/>
            <consortium name="The Broad Institute Genome Sequencing Center for Infectious Disease"/>
            <person name="Feldgarden M."/>
            <person name="Van der Auwera G.A."/>
            <person name="Mahillon J."/>
            <person name="Duprez V."/>
            <person name="Timmery S."/>
            <person name="Mattelet C."/>
            <person name="Dierick K."/>
            <person name="Sun M."/>
            <person name="Yu Z."/>
            <person name="Zhu L."/>
            <person name="Hu X."/>
            <person name="Shank E.B."/>
            <person name="Swiecicka I."/>
            <person name="Hansen B.M."/>
            <person name="Andrup L."/>
            <person name="Walker B."/>
            <person name="Young S.K."/>
            <person name="Zeng Q."/>
            <person name="Gargeya S."/>
            <person name="Fitzgerald M."/>
            <person name="Haas B."/>
            <person name="Abouelleil A."/>
            <person name="Alvarado L."/>
            <person name="Arachchi H.M."/>
            <person name="Berlin A.M."/>
            <person name="Chapman S.B."/>
            <person name="Dewar J."/>
            <person name="Goldberg J."/>
            <person name="Griggs A."/>
            <person name="Gujja S."/>
            <person name="Hansen M."/>
            <person name="Howarth C."/>
            <person name="Imamovic A."/>
            <person name="Larimer J."/>
            <person name="McCowan C."/>
            <person name="Murphy C."/>
            <person name="Neiman D."/>
            <person name="Pearson M."/>
            <person name="Priest M."/>
            <person name="Roberts A."/>
            <person name="Saif S."/>
            <person name="Shea T."/>
            <person name="Sisk P."/>
            <person name="Sykes S."/>
            <person name="Wortman J."/>
            <person name="Nusbaum C."/>
            <person name="Birren B."/>
        </authorList>
    </citation>
    <scope>NUCLEOTIDE SEQUENCE [LARGE SCALE GENOMIC DNA]</scope>
    <source>
        <strain evidence="2 3">VD133</strain>
    </source>
</reference>
<evidence type="ECO:0000256" key="1">
    <source>
        <dbReference type="SAM" id="Coils"/>
    </source>
</evidence>
<accession>A0A9W5PJ80</accession>
<comment type="caution">
    <text evidence="2">The sequence shown here is derived from an EMBL/GenBank/DDBJ whole genome shotgun (WGS) entry which is preliminary data.</text>
</comment>
<evidence type="ECO:0000313" key="3">
    <source>
        <dbReference type="Proteomes" id="UP000014018"/>
    </source>
</evidence>
<dbReference type="Proteomes" id="UP000014018">
    <property type="component" value="Unassembled WGS sequence"/>
</dbReference>
<feature type="coiled-coil region" evidence="1">
    <location>
        <begin position="14"/>
        <end position="41"/>
    </location>
</feature>
<dbReference type="EMBL" id="AHFB01000190">
    <property type="protein sequence ID" value="EOO23570.1"/>
    <property type="molecule type" value="Genomic_DNA"/>
</dbReference>
<name>A0A9W5PJ80_BACCE</name>
<organism evidence="2 3">
    <name type="scientific">Bacillus cereus VD133</name>
    <dbReference type="NCBI Taxonomy" id="1053233"/>
    <lineage>
        <taxon>Bacteria</taxon>
        <taxon>Bacillati</taxon>
        <taxon>Bacillota</taxon>
        <taxon>Bacilli</taxon>
        <taxon>Bacillales</taxon>
        <taxon>Bacillaceae</taxon>
        <taxon>Bacillus</taxon>
        <taxon>Bacillus cereus group</taxon>
    </lineage>
</organism>
<protein>
    <submittedName>
        <fullName evidence="2">Uncharacterized protein</fullName>
    </submittedName>
</protein>
<dbReference type="RefSeq" id="WP_016110653.1">
    <property type="nucleotide sequence ID" value="NZ_KB976179.1"/>
</dbReference>
<dbReference type="AlphaFoldDB" id="A0A9W5PJ80"/>